<accession>A0A1N7J3H5</accession>
<dbReference type="EMBL" id="FTOG01000001">
    <property type="protein sequence ID" value="SIS43787.1"/>
    <property type="molecule type" value="Genomic_DNA"/>
</dbReference>
<gene>
    <name evidence="3" type="ORF">SAMN05421580_101294</name>
</gene>
<proteinExistence type="predicted"/>
<reference evidence="4" key="1">
    <citation type="submission" date="2017-01" db="EMBL/GenBank/DDBJ databases">
        <authorList>
            <person name="Varghese N."/>
            <person name="Submissions S."/>
        </authorList>
    </citation>
    <scope>NUCLEOTIDE SEQUENCE [LARGE SCALE GENOMIC DNA]</scope>
    <source>
        <strain evidence="4">DSM 19945</strain>
    </source>
</reference>
<keyword evidence="4" id="KW-1185">Reference proteome</keyword>
<evidence type="ECO:0008006" key="5">
    <source>
        <dbReference type="Google" id="ProtNLM"/>
    </source>
</evidence>
<dbReference type="OrthoDB" id="7308154at2"/>
<evidence type="ECO:0000256" key="2">
    <source>
        <dbReference type="SAM" id="SignalP"/>
    </source>
</evidence>
<feature type="region of interest" description="Disordered" evidence="1">
    <location>
        <begin position="31"/>
        <end position="51"/>
    </location>
</feature>
<feature type="signal peptide" evidence="2">
    <location>
        <begin position="1"/>
        <end position="24"/>
    </location>
</feature>
<sequence length="152" mass="16248">MKQRILLAGVAAAALGLGGWFAFAQDSGPQILEPPGEELDLPEPSGRDDMAAGKSLVERGAELFLRGLLDEVSPHLDEMQQGLGEAAEALGPKLKQVLALIDDIRYYNAPERLPNGDIIMRRVPGAPEPPPLLAPDDRAKPKTGLRAPITDL</sequence>
<dbReference type="RefSeq" id="WP_076483253.1">
    <property type="nucleotide sequence ID" value="NZ_FTOG01000001.1"/>
</dbReference>
<feature type="region of interest" description="Disordered" evidence="1">
    <location>
        <begin position="121"/>
        <end position="152"/>
    </location>
</feature>
<keyword evidence="2" id="KW-0732">Signal</keyword>
<dbReference type="Proteomes" id="UP000186221">
    <property type="component" value="Unassembled WGS sequence"/>
</dbReference>
<evidence type="ECO:0000313" key="3">
    <source>
        <dbReference type="EMBL" id="SIS43787.1"/>
    </source>
</evidence>
<dbReference type="STRING" id="453582.SAMN05421580_101294"/>
<dbReference type="AlphaFoldDB" id="A0A1N7J3H5"/>
<name>A0A1N7J3H5_9RHOB</name>
<evidence type="ECO:0000256" key="1">
    <source>
        <dbReference type="SAM" id="MobiDB-lite"/>
    </source>
</evidence>
<organism evidence="3 4">
    <name type="scientific">Rhodobacter aestuarii</name>
    <dbReference type="NCBI Taxonomy" id="453582"/>
    <lineage>
        <taxon>Bacteria</taxon>
        <taxon>Pseudomonadati</taxon>
        <taxon>Pseudomonadota</taxon>
        <taxon>Alphaproteobacteria</taxon>
        <taxon>Rhodobacterales</taxon>
        <taxon>Rhodobacter group</taxon>
        <taxon>Rhodobacter</taxon>
    </lineage>
</organism>
<feature type="chain" id="PRO_5013360546" description="AAA+ family ATPase" evidence="2">
    <location>
        <begin position="25"/>
        <end position="152"/>
    </location>
</feature>
<evidence type="ECO:0000313" key="4">
    <source>
        <dbReference type="Proteomes" id="UP000186221"/>
    </source>
</evidence>
<protein>
    <recommendedName>
        <fullName evidence="5">AAA+ family ATPase</fullName>
    </recommendedName>
</protein>